<protein>
    <submittedName>
        <fullName evidence="2">Uncharacterized protein</fullName>
    </submittedName>
</protein>
<feature type="signal peptide" evidence="1">
    <location>
        <begin position="1"/>
        <end position="24"/>
    </location>
</feature>
<dbReference type="EMBL" id="JAOH01000002">
    <property type="protein sequence ID" value="EUA62775.1"/>
    <property type="molecule type" value="Genomic_DNA"/>
</dbReference>
<evidence type="ECO:0000256" key="1">
    <source>
        <dbReference type="SAM" id="SignalP"/>
    </source>
</evidence>
<dbReference type="Proteomes" id="UP000021210">
    <property type="component" value="Unassembled WGS sequence"/>
</dbReference>
<feature type="chain" id="PRO_5032314272" evidence="1">
    <location>
        <begin position="25"/>
        <end position="149"/>
    </location>
</feature>
<keyword evidence="1" id="KW-0732">Signal</keyword>
<reference evidence="2 3" key="1">
    <citation type="submission" date="2013-12" db="EMBL/GenBank/DDBJ databases">
        <authorList>
            <person name="Zelazny A."/>
            <person name="Olivier K."/>
            <person name="Holland S."/>
            <person name="Lenaerts A."/>
            <person name="Ordway D."/>
            <person name="DeGroote M.A."/>
            <person name="Parker T."/>
            <person name="Sizemore C."/>
            <person name="Tallon L.J."/>
            <person name="Sadzewicz L.K."/>
            <person name="Sengamalay N."/>
            <person name="Fraser C.M."/>
            <person name="Hine E."/>
            <person name="Shefchek K.A."/>
            <person name="Das S.P."/>
            <person name="Tettelin H."/>
        </authorList>
    </citation>
    <scope>NUCLEOTIDE SEQUENCE [LARGE SCALE GENOMIC DNA]</scope>
    <source>
        <strain evidence="2 3">1948</strain>
    </source>
</reference>
<comment type="caution">
    <text evidence="2">The sequence shown here is derived from an EMBL/GenBank/DDBJ whole genome shotgun (WGS) entry which is preliminary data.</text>
</comment>
<sequence>MPVRIAIVTLVMWLGLTAAPPATADPGPTPMDPSSAEGAAVLAPAVADAAAQLGKPIRLDVRSLKAADGWAFLWSAMQEPDGSPVDYTGTPFAEAAANGVLSKKYVALLHQDDQGWSLVDKRVGPSDIAWAGWSAHYGAPAAIFDIPVY</sequence>
<accession>A0A829QIS7</accession>
<name>A0A829QIS7_9MYCO</name>
<evidence type="ECO:0000313" key="2">
    <source>
        <dbReference type="EMBL" id="EUA62775.1"/>
    </source>
</evidence>
<gene>
    <name evidence="2" type="ORF">I542_2926</name>
</gene>
<proteinExistence type="predicted"/>
<organism evidence="2 3">
    <name type="scientific">Mycobacteroides abscessus 1948</name>
    <dbReference type="NCBI Taxonomy" id="1299323"/>
    <lineage>
        <taxon>Bacteria</taxon>
        <taxon>Bacillati</taxon>
        <taxon>Actinomycetota</taxon>
        <taxon>Actinomycetes</taxon>
        <taxon>Mycobacteriales</taxon>
        <taxon>Mycobacteriaceae</taxon>
        <taxon>Mycobacteroides</taxon>
        <taxon>Mycobacteroides abscessus</taxon>
    </lineage>
</organism>
<dbReference type="AlphaFoldDB" id="A0A829QIS7"/>
<evidence type="ECO:0000313" key="3">
    <source>
        <dbReference type="Proteomes" id="UP000021210"/>
    </source>
</evidence>